<proteinExistence type="predicted"/>
<dbReference type="EMBL" id="JAWXYG010000001">
    <property type="protein sequence ID" value="KAK4284375.1"/>
    <property type="molecule type" value="Genomic_DNA"/>
</dbReference>
<accession>A0AAE1TI30</accession>
<organism evidence="1 2">
    <name type="scientific">Acacia crassicarpa</name>
    <name type="common">northern wattle</name>
    <dbReference type="NCBI Taxonomy" id="499986"/>
    <lineage>
        <taxon>Eukaryota</taxon>
        <taxon>Viridiplantae</taxon>
        <taxon>Streptophyta</taxon>
        <taxon>Embryophyta</taxon>
        <taxon>Tracheophyta</taxon>
        <taxon>Spermatophyta</taxon>
        <taxon>Magnoliopsida</taxon>
        <taxon>eudicotyledons</taxon>
        <taxon>Gunneridae</taxon>
        <taxon>Pentapetalae</taxon>
        <taxon>rosids</taxon>
        <taxon>fabids</taxon>
        <taxon>Fabales</taxon>
        <taxon>Fabaceae</taxon>
        <taxon>Caesalpinioideae</taxon>
        <taxon>mimosoid clade</taxon>
        <taxon>Acacieae</taxon>
        <taxon>Acacia</taxon>
    </lineage>
</organism>
<evidence type="ECO:0000313" key="2">
    <source>
        <dbReference type="Proteomes" id="UP001293593"/>
    </source>
</evidence>
<dbReference type="Proteomes" id="UP001293593">
    <property type="component" value="Unassembled WGS sequence"/>
</dbReference>
<reference evidence="1" key="1">
    <citation type="submission" date="2023-10" db="EMBL/GenBank/DDBJ databases">
        <title>Chromosome-level genome of the transformable northern wattle, Acacia crassicarpa.</title>
        <authorList>
            <person name="Massaro I."/>
            <person name="Sinha N.R."/>
            <person name="Poethig S."/>
            <person name="Leichty A.R."/>
        </authorList>
    </citation>
    <scope>NUCLEOTIDE SEQUENCE</scope>
    <source>
        <strain evidence="1">Acra3RX</strain>
        <tissue evidence="1">Leaf</tissue>
    </source>
</reference>
<keyword evidence="2" id="KW-1185">Reference proteome</keyword>
<sequence>MEEMSSWRAYLMNQSSQRWRERKKNDALVQTSYTMARNLCLS</sequence>
<name>A0AAE1TI30_9FABA</name>
<dbReference type="AlphaFoldDB" id="A0AAE1TI30"/>
<evidence type="ECO:0000313" key="1">
    <source>
        <dbReference type="EMBL" id="KAK4284375.1"/>
    </source>
</evidence>
<protein>
    <submittedName>
        <fullName evidence="1">Uncharacterized protein</fullName>
    </submittedName>
</protein>
<gene>
    <name evidence="1" type="ORF">QN277_001219</name>
</gene>
<comment type="caution">
    <text evidence="1">The sequence shown here is derived from an EMBL/GenBank/DDBJ whole genome shotgun (WGS) entry which is preliminary data.</text>
</comment>